<dbReference type="InterPro" id="IPR045562">
    <property type="entry name" value="RecG_dom3_C"/>
</dbReference>
<dbReference type="InterPro" id="IPR012340">
    <property type="entry name" value="NA-bd_OB-fold"/>
</dbReference>
<dbReference type="PROSITE" id="PS51192">
    <property type="entry name" value="HELICASE_ATP_BIND_1"/>
    <property type="match status" value="1"/>
</dbReference>
<keyword evidence="3" id="KW-0378">Hydrolase</keyword>
<name>A0A2N1UN11_9BACT</name>
<dbReference type="GO" id="GO:0006281">
    <property type="term" value="P:DNA repair"/>
    <property type="evidence" value="ECO:0007669"/>
    <property type="project" value="UniProtKB-KW"/>
</dbReference>
<gene>
    <name evidence="11" type="ORF">CVV26_03025</name>
</gene>
<evidence type="ECO:0000256" key="2">
    <source>
        <dbReference type="ARBA" id="ARBA00022763"/>
    </source>
</evidence>
<evidence type="ECO:0000256" key="5">
    <source>
        <dbReference type="ARBA" id="ARBA00022840"/>
    </source>
</evidence>
<dbReference type="InterPro" id="IPR027417">
    <property type="entry name" value="P-loop_NTPase"/>
</dbReference>
<dbReference type="SMART" id="SM00490">
    <property type="entry name" value="HELICc"/>
    <property type="match status" value="1"/>
</dbReference>
<dbReference type="GO" id="GO:0003677">
    <property type="term" value="F:DNA binding"/>
    <property type="evidence" value="ECO:0007669"/>
    <property type="project" value="UniProtKB-KW"/>
</dbReference>
<comment type="caution">
    <text evidence="11">The sequence shown here is derived from an EMBL/GenBank/DDBJ whole genome shotgun (WGS) entry which is preliminary data.</text>
</comment>
<evidence type="ECO:0000256" key="1">
    <source>
        <dbReference type="ARBA" id="ARBA00022741"/>
    </source>
</evidence>
<evidence type="ECO:0000313" key="11">
    <source>
        <dbReference type="EMBL" id="PKL72099.1"/>
    </source>
</evidence>
<dbReference type="Gene3D" id="3.40.50.300">
    <property type="entry name" value="P-loop containing nucleotide triphosphate hydrolases"/>
    <property type="match status" value="2"/>
</dbReference>
<keyword evidence="1" id="KW-0547">Nucleotide-binding</keyword>
<sequence>MILSTPISQLNKIGKVTANKFKKLGLEKAEDLLFYFPFRYDDFTQISTINNLQANSITTIKAFIKLISNKRSSIKKMVITEALVSDQTDHIKIIWFNQPFLIKTLKIGDEFYFSGKVEYNFNGLQITNPSYEKVSLWKKEAIHTGRLVPIYPTTENLTQKQIRFLIKFIIPLTKEIRDWLPEEIKKNLSFPDLTDALQQIHFPNDKIKLEQAIERLKFDELFLIQIQTQQSKKILEKNKAIKINFKEAETKTFVQSLSFQLTDAQKKSAWQILKDLQKNKPMNRLLEGEVGSGKTIIAIITMLNIFLNGYQSVLMVPTEILAQQHFNNICQLLANFNIKIGLITRSNKQIFNFLRQLEDPIFKKNKTKKQNIIDNADIIIGTHSLIQENIKIKNLGLIIIDEQHRFGVEQRTKLITQNKTQKFIPHFLSMTATPIPRSLALVLYGDLDLSIIDELPEQRKKIITKIVDSKNRQLAYDFIKNEIKKGRQIFVLCPLINESDKLGVKSATTEYEKLRKTIFPDFKIGLIHGKLKVKEKESTMQDFLKNKINILVSTSVIEVGIDIPNASVIMIESAERFGLAQLYQFRGRVGRGEQQSYCFLFSETSGIKTKKRLQTLLTAKNSFELAEKDLEIRGPGELYSLTKSCSAQQSGYLSFLKIARLTDYSIIQNARNWAKKILDQDQELKNLPNLKDKIKKLKIENY</sequence>
<protein>
    <recommendedName>
        <fullName evidence="8">Probable DNA 3'-5' helicase RecG</fullName>
    </recommendedName>
</protein>
<dbReference type="GO" id="GO:0003678">
    <property type="term" value="F:DNA helicase activity"/>
    <property type="evidence" value="ECO:0007669"/>
    <property type="project" value="TreeGrafter"/>
</dbReference>
<keyword evidence="5" id="KW-0067">ATP-binding</keyword>
<dbReference type="Pfam" id="PF19833">
    <property type="entry name" value="RecG_dom3_C"/>
    <property type="match status" value="1"/>
</dbReference>
<dbReference type="InterPro" id="IPR011545">
    <property type="entry name" value="DEAD/DEAH_box_helicase_dom"/>
</dbReference>
<evidence type="ECO:0000259" key="9">
    <source>
        <dbReference type="PROSITE" id="PS51192"/>
    </source>
</evidence>
<evidence type="ECO:0000259" key="10">
    <source>
        <dbReference type="PROSITE" id="PS51194"/>
    </source>
</evidence>
<dbReference type="CDD" id="cd04488">
    <property type="entry name" value="RecG_wedge_OBF"/>
    <property type="match status" value="1"/>
</dbReference>
<evidence type="ECO:0000256" key="8">
    <source>
        <dbReference type="ARBA" id="ARBA00049819"/>
    </source>
</evidence>
<proteinExistence type="predicted"/>
<dbReference type="InterPro" id="IPR014001">
    <property type="entry name" value="Helicase_ATP-bd"/>
</dbReference>
<dbReference type="PANTHER" id="PTHR47964">
    <property type="entry name" value="ATP-DEPENDENT DNA HELICASE HOMOLOG RECG, CHLOROPLASTIC"/>
    <property type="match status" value="1"/>
</dbReference>
<dbReference type="Pfam" id="PF00270">
    <property type="entry name" value="DEAD"/>
    <property type="match status" value="1"/>
</dbReference>
<dbReference type="Gene3D" id="2.40.50.140">
    <property type="entry name" value="Nucleic acid-binding proteins"/>
    <property type="match status" value="1"/>
</dbReference>
<evidence type="ECO:0000256" key="3">
    <source>
        <dbReference type="ARBA" id="ARBA00022801"/>
    </source>
</evidence>
<dbReference type="AlphaFoldDB" id="A0A2N1UN11"/>
<dbReference type="SUPFAM" id="SSF50249">
    <property type="entry name" value="Nucleic acid-binding proteins"/>
    <property type="match status" value="1"/>
</dbReference>
<accession>A0A2N1UN11</accession>
<dbReference type="InterPro" id="IPR047112">
    <property type="entry name" value="RecG/Mfd"/>
</dbReference>
<dbReference type="SUPFAM" id="SSF52540">
    <property type="entry name" value="P-loop containing nucleoside triphosphate hydrolases"/>
    <property type="match status" value="2"/>
</dbReference>
<keyword evidence="7" id="KW-0234">DNA repair</keyword>
<feature type="domain" description="Helicase ATP-binding" evidence="9">
    <location>
        <begin position="275"/>
        <end position="452"/>
    </location>
</feature>
<dbReference type="Pfam" id="PF00271">
    <property type="entry name" value="Helicase_C"/>
    <property type="match status" value="1"/>
</dbReference>
<dbReference type="NCBIfam" id="NF008168">
    <property type="entry name" value="PRK10917.2-2"/>
    <property type="match status" value="1"/>
</dbReference>
<keyword evidence="6" id="KW-0238">DNA-binding</keyword>
<keyword evidence="4 11" id="KW-0347">Helicase</keyword>
<dbReference type="NCBIfam" id="NF008165">
    <property type="entry name" value="PRK10917.1-3"/>
    <property type="match status" value="1"/>
</dbReference>
<dbReference type="GO" id="GO:0005524">
    <property type="term" value="F:ATP binding"/>
    <property type="evidence" value="ECO:0007669"/>
    <property type="project" value="UniProtKB-KW"/>
</dbReference>
<dbReference type="InterPro" id="IPR033454">
    <property type="entry name" value="RecG_wedge"/>
</dbReference>
<feature type="domain" description="Helicase C-terminal" evidence="10">
    <location>
        <begin position="471"/>
        <end position="631"/>
    </location>
</feature>
<dbReference type="PROSITE" id="PS51194">
    <property type="entry name" value="HELICASE_CTER"/>
    <property type="match status" value="1"/>
</dbReference>
<dbReference type="EMBL" id="PGYQ01000017">
    <property type="protein sequence ID" value="PKL72099.1"/>
    <property type="molecule type" value="Genomic_DNA"/>
</dbReference>
<dbReference type="PANTHER" id="PTHR47964:SF1">
    <property type="entry name" value="ATP-DEPENDENT DNA HELICASE HOMOLOG RECG, CHLOROPLASTIC"/>
    <property type="match status" value="1"/>
</dbReference>
<dbReference type="Pfam" id="PF17191">
    <property type="entry name" value="RecG_wedge"/>
    <property type="match status" value="1"/>
</dbReference>
<dbReference type="SMART" id="SM00487">
    <property type="entry name" value="DEXDc"/>
    <property type="match status" value="1"/>
</dbReference>
<reference evidence="11 12" key="1">
    <citation type="journal article" date="2017" name="ISME J.">
        <title>Potential for microbial H2 and metal transformations associated with novel bacteria and archaea in deep terrestrial subsurface sediments.</title>
        <authorList>
            <person name="Hernsdorf A.W."/>
            <person name="Amano Y."/>
            <person name="Miyakawa K."/>
            <person name="Ise K."/>
            <person name="Suzuki Y."/>
            <person name="Anantharaman K."/>
            <person name="Probst A."/>
            <person name="Burstein D."/>
            <person name="Thomas B.C."/>
            <person name="Banfield J.F."/>
        </authorList>
    </citation>
    <scope>NUCLEOTIDE SEQUENCE [LARGE SCALE GENOMIC DNA]</scope>
    <source>
        <strain evidence="11">HGW-Kuenenbacteria-1</strain>
    </source>
</reference>
<dbReference type="Proteomes" id="UP000233414">
    <property type="component" value="Unassembled WGS sequence"/>
</dbReference>
<keyword evidence="2" id="KW-0227">DNA damage</keyword>
<dbReference type="GO" id="GO:0016787">
    <property type="term" value="F:hydrolase activity"/>
    <property type="evidence" value="ECO:0007669"/>
    <property type="project" value="UniProtKB-KW"/>
</dbReference>
<dbReference type="InterPro" id="IPR001650">
    <property type="entry name" value="Helicase_C-like"/>
</dbReference>
<evidence type="ECO:0000256" key="4">
    <source>
        <dbReference type="ARBA" id="ARBA00022806"/>
    </source>
</evidence>
<evidence type="ECO:0000256" key="7">
    <source>
        <dbReference type="ARBA" id="ARBA00023204"/>
    </source>
</evidence>
<organism evidence="11 12">
    <name type="scientific">Candidatus Kuenenbacteria bacterium HGW-Kuenenbacteria-1</name>
    <dbReference type="NCBI Taxonomy" id="2013812"/>
    <lineage>
        <taxon>Bacteria</taxon>
        <taxon>Candidatus Kueneniibacteriota</taxon>
    </lineage>
</organism>
<evidence type="ECO:0000256" key="6">
    <source>
        <dbReference type="ARBA" id="ARBA00023125"/>
    </source>
</evidence>
<evidence type="ECO:0000313" key="12">
    <source>
        <dbReference type="Proteomes" id="UP000233414"/>
    </source>
</evidence>